<keyword evidence="8 14" id="KW-0560">Oxidoreductase</keyword>
<name>A0A9Q5HXA0_SANBA</name>
<dbReference type="InterPro" id="IPR036460">
    <property type="entry name" value="Cu_amine_oxidase_C_sf"/>
</dbReference>
<evidence type="ECO:0000256" key="14">
    <source>
        <dbReference type="RuleBase" id="RU000672"/>
    </source>
</evidence>
<dbReference type="SUPFAM" id="SSF54416">
    <property type="entry name" value="Amine oxidase N-terminal region"/>
    <property type="match status" value="2"/>
</dbReference>
<dbReference type="EC" id="1.4.3.-" evidence="14"/>
<evidence type="ECO:0000313" key="18">
    <source>
        <dbReference type="Proteomes" id="UP000757232"/>
    </source>
</evidence>
<comment type="cofactor">
    <cofactor evidence="14">
        <name>Cu cation</name>
        <dbReference type="ChEBI" id="CHEBI:23378"/>
    </cofactor>
    <text evidence="14">Contains 1 topaquinone per subunit.</text>
</comment>
<evidence type="ECO:0000259" key="16">
    <source>
        <dbReference type="Pfam" id="PF02728"/>
    </source>
</evidence>
<evidence type="ECO:0000256" key="10">
    <source>
        <dbReference type="ARBA" id="ARBA00023211"/>
    </source>
</evidence>
<feature type="active site" description="Schiff-base intermediate with substrate; via topaquinone" evidence="12">
    <location>
        <position position="458"/>
    </location>
</feature>
<dbReference type="Gene3D" id="2.70.98.20">
    <property type="entry name" value="Copper amine oxidase, catalytic domain"/>
    <property type="match status" value="1"/>
</dbReference>
<dbReference type="InterPro" id="IPR015798">
    <property type="entry name" value="Cu_amine_oxidase_C"/>
</dbReference>
<keyword evidence="10" id="KW-0464">Manganese</keyword>
<dbReference type="Pfam" id="PF02728">
    <property type="entry name" value="Cu_amine_oxidN3"/>
    <property type="match status" value="1"/>
</dbReference>
<evidence type="ECO:0000259" key="15">
    <source>
        <dbReference type="Pfam" id="PF01179"/>
    </source>
</evidence>
<dbReference type="PROSITE" id="PS01164">
    <property type="entry name" value="COPPER_AMINE_OXID_1"/>
    <property type="match status" value="1"/>
</dbReference>
<dbReference type="PANTHER" id="PTHR10638:SF86">
    <property type="entry name" value="COPPER AMINE OXIDASE 1-RELATED"/>
    <property type="match status" value="1"/>
</dbReference>
<dbReference type="InterPro" id="IPR049948">
    <property type="entry name" value="Cu_Am_ox_TPQ-bd"/>
</dbReference>
<dbReference type="Pfam" id="PF01179">
    <property type="entry name" value="Cu_amine_oxid"/>
    <property type="match status" value="1"/>
</dbReference>
<feature type="domain" description="Copper amine oxidase N3-terminal" evidence="16">
    <location>
        <begin position="145"/>
        <end position="237"/>
    </location>
</feature>
<accession>A0A9Q5HXA0</accession>
<dbReference type="GO" id="GO:0048038">
    <property type="term" value="F:quinone binding"/>
    <property type="evidence" value="ECO:0007669"/>
    <property type="project" value="InterPro"/>
</dbReference>
<dbReference type="Proteomes" id="UP000757232">
    <property type="component" value="Unassembled WGS sequence"/>
</dbReference>
<evidence type="ECO:0000256" key="1">
    <source>
        <dbReference type="ARBA" id="ARBA00001935"/>
    </source>
</evidence>
<evidence type="ECO:0000256" key="5">
    <source>
        <dbReference type="ARBA" id="ARBA00011738"/>
    </source>
</evidence>
<keyword evidence="9 14" id="KW-0186">Copper</keyword>
<dbReference type="PROSITE" id="PS01165">
    <property type="entry name" value="COPPER_AMINE_OXID_2"/>
    <property type="match status" value="1"/>
</dbReference>
<evidence type="ECO:0000256" key="13">
    <source>
        <dbReference type="PIRSR" id="PIRSR600269-51"/>
    </source>
</evidence>
<evidence type="ECO:0000313" key="17">
    <source>
        <dbReference type="EMBL" id="OCB87560.1"/>
    </source>
</evidence>
<dbReference type="OrthoDB" id="5379943at2759"/>
<evidence type="ECO:0000256" key="9">
    <source>
        <dbReference type="ARBA" id="ARBA00023008"/>
    </source>
</evidence>
<gene>
    <name evidence="17" type="ORF">A7U60_g5263</name>
</gene>
<dbReference type="SUPFAM" id="SSF49998">
    <property type="entry name" value="Amine oxidase catalytic domain"/>
    <property type="match status" value="1"/>
</dbReference>
<feature type="domain" description="Copper amine oxidase catalytic" evidence="15">
    <location>
        <begin position="296"/>
        <end position="711"/>
    </location>
</feature>
<comment type="catalytic activity">
    <reaction evidence="11">
        <text>a primary methyl amine + O2 + H2O = an aldehyde + H2O2 + NH4(+)</text>
        <dbReference type="Rhea" id="RHEA:16153"/>
        <dbReference type="ChEBI" id="CHEBI:15377"/>
        <dbReference type="ChEBI" id="CHEBI:15379"/>
        <dbReference type="ChEBI" id="CHEBI:16240"/>
        <dbReference type="ChEBI" id="CHEBI:17478"/>
        <dbReference type="ChEBI" id="CHEBI:28938"/>
        <dbReference type="ChEBI" id="CHEBI:228804"/>
        <dbReference type="EC" id="1.4.3.21"/>
    </reaction>
</comment>
<organism evidence="17 18">
    <name type="scientific">Sanghuangporus baumii</name>
    <name type="common">Phellinus baumii</name>
    <dbReference type="NCBI Taxonomy" id="108892"/>
    <lineage>
        <taxon>Eukaryota</taxon>
        <taxon>Fungi</taxon>
        <taxon>Dikarya</taxon>
        <taxon>Basidiomycota</taxon>
        <taxon>Agaricomycotina</taxon>
        <taxon>Agaricomycetes</taxon>
        <taxon>Hymenochaetales</taxon>
        <taxon>Hymenochaetaceae</taxon>
        <taxon>Sanghuangporus</taxon>
    </lineage>
</organism>
<dbReference type="InterPro" id="IPR015802">
    <property type="entry name" value="Cu_amine_oxidase_N3"/>
</dbReference>
<feature type="active site" description="Proton acceptor" evidence="12">
    <location>
        <position position="373"/>
    </location>
</feature>
<evidence type="ECO:0000256" key="6">
    <source>
        <dbReference type="ARBA" id="ARBA00022723"/>
    </source>
</evidence>
<evidence type="ECO:0000256" key="7">
    <source>
        <dbReference type="ARBA" id="ARBA00022772"/>
    </source>
</evidence>
<dbReference type="AlphaFoldDB" id="A0A9Q5HXA0"/>
<evidence type="ECO:0000256" key="4">
    <source>
        <dbReference type="ARBA" id="ARBA00007983"/>
    </source>
</evidence>
<feature type="modified residue" description="2',4',5'-topaquinone" evidence="13">
    <location>
        <position position="458"/>
    </location>
</feature>
<proteinExistence type="inferred from homology"/>
<keyword evidence="18" id="KW-1185">Reference proteome</keyword>
<dbReference type="InterPro" id="IPR000269">
    <property type="entry name" value="Cu_amine_oxidase"/>
</dbReference>
<evidence type="ECO:0000256" key="2">
    <source>
        <dbReference type="ARBA" id="ARBA00001936"/>
    </source>
</evidence>
<keyword evidence="6 14" id="KW-0479">Metal-binding</keyword>
<evidence type="ECO:0000256" key="3">
    <source>
        <dbReference type="ARBA" id="ARBA00001947"/>
    </source>
</evidence>
<keyword evidence="7 12" id="KW-0801">TPQ</keyword>
<dbReference type="GO" id="GO:0008131">
    <property type="term" value="F:primary methylamine oxidase activity"/>
    <property type="evidence" value="ECO:0007669"/>
    <property type="project" value="UniProtKB-EC"/>
</dbReference>
<dbReference type="PANTHER" id="PTHR10638">
    <property type="entry name" value="COPPER AMINE OXIDASE"/>
    <property type="match status" value="1"/>
</dbReference>
<evidence type="ECO:0000256" key="11">
    <source>
        <dbReference type="ARBA" id="ARBA00048032"/>
    </source>
</evidence>
<protein>
    <recommendedName>
        <fullName evidence="14">Amine oxidase</fullName>
        <ecNumber evidence="14">1.4.3.-</ecNumber>
    </recommendedName>
</protein>
<comment type="cofactor">
    <cofactor evidence="2">
        <name>Mn(2+)</name>
        <dbReference type="ChEBI" id="CHEBI:29035"/>
    </cofactor>
</comment>
<dbReference type="InterPro" id="IPR049947">
    <property type="entry name" value="Cu_Am_Ox_Cu-bd"/>
</dbReference>
<evidence type="ECO:0000256" key="8">
    <source>
        <dbReference type="ARBA" id="ARBA00023002"/>
    </source>
</evidence>
<dbReference type="EMBL" id="LNZH02000190">
    <property type="protein sequence ID" value="OCB87560.1"/>
    <property type="molecule type" value="Genomic_DNA"/>
</dbReference>
<comment type="cofactor">
    <cofactor evidence="1">
        <name>Cu cation</name>
        <dbReference type="ChEBI" id="CHEBI:23378"/>
    </cofactor>
</comment>
<dbReference type="InterPro" id="IPR016182">
    <property type="entry name" value="Cu_amine_oxidase_N-reg"/>
</dbReference>
<dbReference type="GO" id="GO:0005507">
    <property type="term" value="F:copper ion binding"/>
    <property type="evidence" value="ECO:0007669"/>
    <property type="project" value="InterPro"/>
</dbReference>
<reference evidence="17" key="1">
    <citation type="submission" date="2016-06" db="EMBL/GenBank/DDBJ databases">
        <title>Draft Genome sequence of the fungus Inonotus baumii.</title>
        <authorList>
            <person name="Zhu H."/>
            <person name="Lin W."/>
        </authorList>
    </citation>
    <scope>NUCLEOTIDE SEQUENCE</scope>
    <source>
        <strain evidence="17">821</strain>
    </source>
</reference>
<dbReference type="Gene3D" id="3.10.450.40">
    <property type="match status" value="2"/>
</dbReference>
<comment type="PTM">
    <text evidence="13 14">Topaquinone (TPQ) is generated by copper-dependent autoxidation of a specific tyrosyl residue.</text>
</comment>
<comment type="similarity">
    <text evidence="4 14">Belongs to the copper/topaquinone oxidase family.</text>
</comment>
<sequence length="739" mass="82809">MISDLINEQDTVAHVPGTASGIERASDPHVFSSTPNHPLDPLSPDEITSITLCIRSHVAENIGVKAMKFITTNLIPPPKQDVLAFLRIPRLTGEEPVLAKAALPRRADSDLIDLLTGDAYNVISALKDGKWVIELVNKLAEGTQPQITVEELSMAEEIVKKDPRVIALARGLGLEPENISCDGWAIGYDERFPKSLRLQQALMFARFGKHENLYAHPLDFIPVIDSNACKVIHIDFPPHRDANGNLSVPDTVPKPHDEDALTSANRGRIPVPMEKFDFLPDLRGDNYKPRDDIKPLHIIQPESVSFKMNGHELEWQKWKMHIAFHHREGIVISTVTYNDEGTLRPVFYRLSLAEMVVPYAAPEFPHPRKFAFDTGEYGMGSMANDLALGCDCVGAIHYLPGCFVGHNGSAIKIKHAICIHEEDHGLLWKHTDYRPGGRSFAARSRRLVVSMCCTLANYEYIWNYRFYQDGTVEFEVRLTGILQVYVKADNEANPYGTTVARNVNAHYHQHLFCLRVDPMVDGLFNSVLEIDVAPESALTGSKENFAGNAFKTESHILKTSLEGVRDYSFERDRRWRIVNPNAVPHYSTGAQPGYGIAMKGAVQTVLARERSWVQKRAFFGTKALWVIKDKESTIGSRIYPSGKYVPQTREEPEESIGPWAKEDATIDNEDIVLYLTLGTNHIPRPEDWPVMPMEHLNVYFKPQSFFRANPGLDIPAANDAKSCAAFSETGNTNYGCCEK</sequence>
<dbReference type="GO" id="GO:0009308">
    <property type="term" value="P:amine metabolic process"/>
    <property type="evidence" value="ECO:0007669"/>
    <property type="project" value="UniProtKB-UniRule"/>
</dbReference>
<comment type="caution">
    <text evidence="17">The sequence shown here is derived from an EMBL/GenBank/DDBJ whole genome shotgun (WGS) entry which is preliminary data.</text>
</comment>
<comment type="cofactor">
    <cofactor evidence="3">
        <name>Zn(2+)</name>
        <dbReference type="ChEBI" id="CHEBI:29105"/>
    </cofactor>
</comment>
<evidence type="ECO:0000256" key="12">
    <source>
        <dbReference type="PIRSR" id="PIRSR600269-50"/>
    </source>
</evidence>
<comment type="subunit">
    <text evidence="5">Homodimer.</text>
</comment>